<evidence type="ECO:0008006" key="3">
    <source>
        <dbReference type="Google" id="ProtNLM"/>
    </source>
</evidence>
<protein>
    <recommendedName>
        <fullName evidence="3">Retrotransposon gag domain-containing protein</fullName>
    </recommendedName>
</protein>
<keyword evidence="2" id="KW-1185">Reference proteome</keyword>
<proteinExistence type="predicted"/>
<sequence>MSDTTEVPDVVFNGKDGKECEAFVAAIQAFAFSKRWDEDYQWILRFAKSCLRGKALRWYAKLDPTIKKDWDLFVQALFDEYPAVEDPDDGGKATPVWSATTFSPSPSTITLSANPELDPNATKPSLLFGPVMPNTQMGHEPCHFPHSCNQHTYPARKYDASSAKQQIGLLRIVNEDEIGIPQYIWWDSPVEENIRSRETGYSFSFWKTVTLNRHEALIVSFLPSSVPHQIGCLNSRRALRNLAVRWHHGPDAEYGFFRVQLNIYKRIEARIHPDSSPCAAVPVTYHSVAKRLVATGTSQKSGTF</sequence>
<dbReference type="HOGENOM" id="CLU_051902_1_0_1"/>
<name>A0A0C3QBM1_9AGAM</name>
<gene>
    <name evidence="1" type="ORF">M407DRAFT_27963</name>
</gene>
<dbReference type="Proteomes" id="UP000054248">
    <property type="component" value="Unassembled WGS sequence"/>
</dbReference>
<organism evidence="1 2">
    <name type="scientific">Tulasnella calospora MUT 4182</name>
    <dbReference type="NCBI Taxonomy" id="1051891"/>
    <lineage>
        <taxon>Eukaryota</taxon>
        <taxon>Fungi</taxon>
        <taxon>Dikarya</taxon>
        <taxon>Basidiomycota</taxon>
        <taxon>Agaricomycotina</taxon>
        <taxon>Agaricomycetes</taxon>
        <taxon>Cantharellales</taxon>
        <taxon>Tulasnellaceae</taxon>
        <taxon>Tulasnella</taxon>
    </lineage>
</organism>
<dbReference type="EMBL" id="KN823107">
    <property type="protein sequence ID" value="KIO22566.1"/>
    <property type="molecule type" value="Genomic_DNA"/>
</dbReference>
<dbReference type="OrthoDB" id="3245457at2759"/>
<accession>A0A0C3QBM1</accession>
<reference evidence="2" key="2">
    <citation type="submission" date="2015-01" db="EMBL/GenBank/DDBJ databases">
        <title>Evolutionary Origins and Diversification of the Mycorrhizal Mutualists.</title>
        <authorList>
            <consortium name="DOE Joint Genome Institute"/>
            <consortium name="Mycorrhizal Genomics Consortium"/>
            <person name="Kohler A."/>
            <person name="Kuo A."/>
            <person name="Nagy L.G."/>
            <person name="Floudas D."/>
            <person name="Copeland A."/>
            <person name="Barry K.W."/>
            <person name="Cichocki N."/>
            <person name="Veneault-Fourrey C."/>
            <person name="LaButti K."/>
            <person name="Lindquist E.A."/>
            <person name="Lipzen A."/>
            <person name="Lundell T."/>
            <person name="Morin E."/>
            <person name="Murat C."/>
            <person name="Riley R."/>
            <person name="Ohm R."/>
            <person name="Sun H."/>
            <person name="Tunlid A."/>
            <person name="Henrissat B."/>
            <person name="Grigoriev I.V."/>
            <person name="Hibbett D.S."/>
            <person name="Martin F."/>
        </authorList>
    </citation>
    <scope>NUCLEOTIDE SEQUENCE [LARGE SCALE GENOMIC DNA]</scope>
    <source>
        <strain evidence="2">MUT 4182</strain>
    </source>
</reference>
<reference evidence="1 2" key="1">
    <citation type="submission" date="2014-04" db="EMBL/GenBank/DDBJ databases">
        <authorList>
            <consortium name="DOE Joint Genome Institute"/>
            <person name="Kuo A."/>
            <person name="Girlanda M."/>
            <person name="Perotto S."/>
            <person name="Kohler A."/>
            <person name="Nagy L.G."/>
            <person name="Floudas D."/>
            <person name="Copeland A."/>
            <person name="Barry K.W."/>
            <person name="Cichocki N."/>
            <person name="Veneault-Fourrey C."/>
            <person name="LaButti K."/>
            <person name="Lindquist E.A."/>
            <person name="Lipzen A."/>
            <person name="Lundell T."/>
            <person name="Morin E."/>
            <person name="Murat C."/>
            <person name="Sun H."/>
            <person name="Tunlid A."/>
            <person name="Henrissat B."/>
            <person name="Grigoriev I.V."/>
            <person name="Hibbett D.S."/>
            <person name="Martin F."/>
            <person name="Nordberg H.P."/>
            <person name="Cantor M.N."/>
            <person name="Hua S.X."/>
        </authorList>
    </citation>
    <scope>NUCLEOTIDE SEQUENCE [LARGE SCALE GENOMIC DNA]</scope>
    <source>
        <strain evidence="1 2">MUT 4182</strain>
    </source>
</reference>
<evidence type="ECO:0000313" key="2">
    <source>
        <dbReference type="Proteomes" id="UP000054248"/>
    </source>
</evidence>
<dbReference type="AlphaFoldDB" id="A0A0C3QBM1"/>
<evidence type="ECO:0000313" key="1">
    <source>
        <dbReference type="EMBL" id="KIO22566.1"/>
    </source>
</evidence>